<gene>
    <name evidence="1" type="ORF">GCM10010492_47650</name>
</gene>
<keyword evidence="2" id="KW-1185">Reference proteome</keyword>
<reference evidence="1 2" key="1">
    <citation type="journal article" date="2019" name="Int. J. Syst. Evol. Microbiol.">
        <title>The Global Catalogue of Microorganisms (GCM) 10K type strain sequencing project: providing services to taxonomists for standard genome sequencing and annotation.</title>
        <authorList>
            <consortium name="The Broad Institute Genomics Platform"/>
            <consortium name="The Broad Institute Genome Sequencing Center for Infectious Disease"/>
            <person name="Wu L."/>
            <person name="Ma J."/>
        </authorList>
    </citation>
    <scope>NUCLEOTIDE SEQUENCE [LARGE SCALE GENOMIC DNA]</scope>
    <source>
        <strain evidence="1 2">JCM 3380</strain>
    </source>
</reference>
<evidence type="ECO:0000313" key="1">
    <source>
        <dbReference type="EMBL" id="GAA0242876.1"/>
    </source>
</evidence>
<comment type="caution">
    <text evidence="1">The sequence shown here is derived from an EMBL/GenBank/DDBJ whole genome shotgun (WGS) entry which is preliminary data.</text>
</comment>
<proteinExistence type="predicted"/>
<protein>
    <submittedName>
        <fullName evidence="1">Uncharacterized protein</fullName>
    </submittedName>
</protein>
<evidence type="ECO:0000313" key="2">
    <source>
        <dbReference type="Proteomes" id="UP001500416"/>
    </source>
</evidence>
<name>A0ABN0U980_9PSEU</name>
<accession>A0ABN0U980</accession>
<dbReference type="EMBL" id="BAAABU010000011">
    <property type="protein sequence ID" value="GAA0242876.1"/>
    <property type="molecule type" value="Genomic_DNA"/>
</dbReference>
<organism evidence="1 2">
    <name type="scientific">Saccharothrix mutabilis subsp. mutabilis</name>
    <dbReference type="NCBI Taxonomy" id="66855"/>
    <lineage>
        <taxon>Bacteria</taxon>
        <taxon>Bacillati</taxon>
        <taxon>Actinomycetota</taxon>
        <taxon>Actinomycetes</taxon>
        <taxon>Pseudonocardiales</taxon>
        <taxon>Pseudonocardiaceae</taxon>
        <taxon>Saccharothrix</taxon>
    </lineage>
</organism>
<dbReference type="Proteomes" id="UP001500416">
    <property type="component" value="Unassembled WGS sequence"/>
</dbReference>
<sequence length="113" mass="12196">MVTPGEKYEAIAADLDRLAHVPNEVLQDIVLDGAECLWAYAEDSEGPGVPASGRPLSEIGCPVWRACLELELRTPGPYSGGVCSGLSDEDFVALHQVWFARRVRMGGERGPLT</sequence>